<evidence type="ECO:0000256" key="1">
    <source>
        <dbReference type="SAM" id="MobiDB-lite"/>
    </source>
</evidence>
<organism evidence="2 3">
    <name type="scientific">Marinobacter daepoensis</name>
    <dbReference type="NCBI Taxonomy" id="262077"/>
    <lineage>
        <taxon>Bacteria</taxon>
        <taxon>Pseudomonadati</taxon>
        <taxon>Pseudomonadota</taxon>
        <taxon>Gammaproteobacteria</taxon>
        <taxon>Pseudomonadales</taxon>
        <taxon>Marinobacteraceae</taxon>
        <taxon>Marinobacter</taxon>
    </lineage>
</organism>
<sequence>MRLTLPSLLTTSLLLTACGSGDSAIDSVRDIPNRFGSTQNALDDFSSGSTGDSSNARGLKPNQARLTMELPGLQAPEGEATRRNLRIVIPDELRVYHTNTSQQKFEDVSYSTEKGADGHFILTFDDGIPVGPDVVIEARYGNHIMTALAADADRDIKVNPFSHYLVTEILWRYYSKTDYQTVLACVDNPTCINKYVWGTLADQVHDFEIDIPENASIDQATGTLATRADFARYVENMANYALLGQASSDRIRASAADYNSVFFALELGQTFRESRIAGAGQWGTRIAREEKLTSDNSAFLYPALTLTSFDAFGLNITSLATDIPYDRETLIHGFHDTSGSGVPEQAFYSRGAEHWERNSHSSAPGAATLTTAPPARLMAGRALYQSITNRNNNEINGWTRNPYYLNAFTSEPADEQSGPDRVLSNYFTAGKSIALADEGGKLKRQKTLEDHYLSAFELHLQRSKAFDSSAIENGEYNLAYFSAKLNSDAAPTFGAGFGSWTTGNAPALENWALSRDNSLQPTLTPGPAPGVWQLSNRRSNLSYGTDYIGRLNLFQSNEGPAYGQPDLGVGASTPDSSLLAFNLDTASFGTGIAIATRKTSNDLPQEARYRVQGLVTGLSGTANTLYQIDNGTLTISNGTATLMAGTPTANDGSVFAVQHRIMDNTVNTPENTLWNISFSFTASSGLIEDNDGGGPDINGIYSNNGDQLFLTIQQDSGTELRTGLLMATRLPED</sequence>
<feature type="compositionally biased region" description="Low complexity" evidence="1">
    <location>
        <begin position="43"/>
        <end position="54"/>
    </location>
</feature>
<dbReference type="Proteomes" id="UP000664344">
    <property type="component" value="Unassembled WGS sequence"/>
</dbReference>
<keyword evidence="3" id="KW-1185">Reference proteome</keyword>
<protein>
    <submittedName>
        <fullName evidence="2">Uncharacterized protein</fullName>
    </submittedName>
</protein>
<dbReference type="PROSITE" id="PS51257">
    <property type="entry name" value="PROKAR_LIPOPROTEIN"/>
    <property type="match status" value="1"/>
</dbReference>
<dbReference type="EMBL" id="JAFKDB010000019">
    <property type="protein sequence ID" value="MBN7771225.1"/>
    <property type="molecule type" value="Genomic_DNA"/>
</dbReference>
<dbReference type="RefSeq" id="WP_206558053.1">
    <property type="nucleotide sequence ID" value="NZ_JAFKDB010000019.1"/>
</dbReference>
<comment type="caution">
    <text evidence="2">The sequence shown here is derived from an EMBL/GenBank/DDBJ whole genome shotgun (WGS) entry which is preliminary data.</text>
</comment>
<reference evidence="2 3" key="1">
    <citation type="submission" date="2021-02" db="EMBL/GenBank/DDBJ databases">
        <title>PHA producing bacteria isolated from coastal sediment in Guangdong, Shenzhen.</title>
        <authorList>
            <person name="Zheng W."/>
            <person name="Yu S."/>
            <person name="Huang Y."/>
        </authorList>
    </citation>
    <scope>NUCLEOTIDE SEQUENCE [LARGE SCALE GENOMIC DNA]</scope>
    <source>
        <strain evidence="2 3">TN21-5</strain>
    </source>
</reference>
<gene>
    <name evidence="2" type="ORF">JYP53_15070</name>
</gene>
<evidence type="ECO:0000313" key="2">
    <source>
        <dbReference type="EMBL" id="MBN7771225.1"/>
    </source>
</evidence>
<feature type="region of interest" description="Disordered" evidence="1">
    <location>
        <begin position="37"/>
        <end position="59"/>
    </location>
</feature>
<evidence type="ECO:0000313" key="3">
    <source>
        <dbReference type="Proteomes" id="UP000664344"/>
    </source>
</evidence>
<accession>A0ABS3BHB0</accession>
<name>A0ABS3BHB0_9GAMM</name>
<proteinExistence type="predicted"/>